<dbReference type="OrthoDB" id="2112446at2759"/>
<accession>A0A9P4WY52</accession>
<name>A0A9P4WY52_9PLEO</name>
<feature type="signal peptide" evidence="1">
    <location>
        <begin position="1"/>
        <end position="20"/>
    </location>
</feature>
<gene>
    <name evidence="2" type="ORF">E8E12_002447</name>
</gene>
<feature type="chain" id="PRO_5040275761" evidence="1">
    <location>
        <begin position="21"/>
        <end position="144"/>
    </location>
</feature>
<comment type="caution">
    <text evidence="2">The sequence shown here is derived from an EMBL/GenBank/DDBJ whole genome shotgun (WGS) entry which is preliminary data.</text>
</comment>
<keyword evidence="3" id="KW-1185">Reference proteome</keyword>
<dbReference type="AlphaFoldDB" id="A0A9P4WY52"/>
<proteinExistence type="predicted"/>
<evidence type="ECO:0000313" key="2">
    <source>
        <dbReference type="EMBL" id="KAF3046335.1"/>
    </source>
</evidence>
<protein>
    <submittedName>
        <fullName evidence="2">Uncharacterized protein</fullName>
    </submittedName>
</protein>
<keyword evidence="1" id="KW-0732">Signal</keyword>
<dbReference type="Proteomes" id="UP000758155">
    <property type="component" value="Unassembled WGS sequence"/>
</dbReference>
<reference evidence="2" key="1">
    <citation type="submission" date="2019-04" db="EMBL/GenBank/DDBJ databases">
        <title>Sequencing of skin fungus with MAO and IRED activity.</title>
        <authorList>
            <person name="Marsaioli A.J."/>
            <person name="Bonatto J.M.C."/>
            <person name="Reis Junior O."/>
        </authorList>
    </citation>
    <scope>NUCLEOTIDE SEQUENCE</scope>
    <source>
        <strain evidence="2">28M1</strain>
    </source>
</reference>
<organism evidence="2 3">
    <name type="scientific">Didymella heteroderae</name>
    <dbReference type="NCBI Taxonomy" id="1769908"/>
    <lineage>
        <taxon>Eukaryota</taxon>
        <taxon>Fungi</taxon>
        <taxon>Dikarya</taxon>
        <taxon>Ascomycota</taxon>
        <taxon>Pezizomycotina</taxon>
        <taxon>Dothideomycetes</taxon>
        <taxon>Pleosporomycetidae</taxon>
        <taxon>Pleosporales</taxon>
        <taxon>Pleosporineae</taxon>
        <taxon>Didymellaceae</taxon>
        <taxon>Didymella</taxon>
    </lineage>
</organism>
<evidence type="ECO:0000256" key="1">
    <source>
        <dbReference type="SAM" id="SignalP"/>
    </source>
</evidence>
<sequence length="144" mass="15035">MLSHKQAYALLLSLATVASAAPTVADGRSALPEVIPGPGLPSLESLGLNSTYLYSLGKPENLNDGEMTIMADSTCGTNYGSRSIIMCTAGDIHVEGYGIGHSSWCKHVAVAVLWVVDHCTRPAQDTAGYAPAYGNGNLIIGTQR</sequence>
<evidence type="ECO:0000313" key="3">
    <source>
        <dbReference type="Proteomes" id="UP000758155"/>
    </source>
</evidence>
<dbReference type="EMBL" id="SWKV01000004">
    <property type="protein sequence ID" value="KAF3046335.1"/>
    <property type="molecule type" value="Genomic_DNA"/>
</dbReference>